<dbReference type="EMBL" id="QJTD01000002">
    <property type="protein sequence ID" value="PYE81577.1"/>
    <property type="molecule type" value="Genomic_DNA"/>
</dbReference>
<name>A0A2V4YDM4_9FLAO</name>
<dbReference type="PANTHER" id="PTHR37310">
    <property type="entry name" value="CYTOPLASMIC PROTEIN-RELATED"/>
    <property type="match status" value="1"/>
</dbReference>
<dbReference type="CDD" id="cd08026">
    <property type="entry name" value="DUF326"/>
    <property type="match status" value="1"/>
</dbReference>
<dbReference type="RefSeq" id="WP_110474974.1">
    <property type="nucleotide sequence ID" value="NZ_BMWQ01000002.1"/>
</dbReference>
<comment type="caution">
    <text evidence="1">The sequence shown here is derived from an EMBL/GenBank/DDBJ whole genome shotgun (WGS) entry which is preliminary data.</text>
</comment>
<protein>
    <submittedName>
        <fullName evidence="1">Uncharacterized protein DUF326</fullName>
    </submittedName>
</protein>
<dbReference type="InterPro" id="IPR044543">
    <property type="entry name" value="YHJQ-like"/>
</dbReference>
<gene>
    <name evidence="1" type="ORF">DFQ11_102151</name>
</gene>
<proteinExistence type="predicted"/>
<accession>A0A2V4YDM4</accession>
<keyword evidence="2" id="KW-1185">Reference proteome</keyword>
<evidence type="ECO:0000313" key="2">
    <source>
        <dbReference type="Proteomes" id="UP000248054"/>
    </source>
</evidence>
<dbReference type="Pfam" id="PF03860">
    <property type="entry name" value="Csp"/>
    <property type="match status" value="1"/>
</dbReference>
<dbReference type="Proteomes" id="UP000248054">
    <property type="component" value="Unassembled WGS sequence"/>
</dbReference>
<reference evidence="1 2" key="1">
    <citation type="submission" date="2018-06" db="EMBL/GenBank/DDBJ databases">
        <title>Genomic Encyclopedia of Type Strains, Phase III (KMG-III): the genomes of soil and plant-associated and newly described type strains.</title>
        <authorList>
            <person name="Whitman W."/>
        </authorList>
    </citation>
    <scope>NUCLEOTIDE SEQUENCE [LARGE SCALE GENOMIC DNA]</scope>
    <source>
        <strain evidence="1 2">CECT 7945</strain>
    </source>
</reference>
<evidence type="ECO:0000313" key="1">
    <source>
        <dbReference type="EMBL" id="PYE81577.1"/>
    </source>
</evidence>
<sequence length="105" mass="11845">MKSLYKEVIEACQKCLVDCRVCLTEMARRESVNDCPKCCIECMDACDVLIKMITSDSAYIKQYALLCAEICEYCADHCEEHNHNHCQACAKSCRECAEACMKLAA</sequence>
<dbReference type="OrthoDB" id="5396211at2"/>
<organism evidence="1 2">
    <name type="scientific">Winogradskyella epiphytica</name>
    <dbReference type="NCBI Taxonomy" id="262005"/>
    <lineage>
        <taxon>Bacteria</taxon>
        <taxon>Pseudomonadati</taxon>
        <taxon>Bacteroidota</taxon>
        <taxon>Flavobacteriia</taxon>
        <taxon>Flavobacteriales</taxon>
        <taxon>Flavobacteriaceae</taxon>
        <taxon>Winogradskyella</taxon>
    </lineage>
</organism>
<dbReference type="Gene3D" id="1.20.1270.360">
    <property type="match status" value="1"/>
</dbReference>
<dbReference type="InterPro" id="IPR005560">
    <property type="entry name" value="Csp_YhjQ"/>
</dbReference>
<dbReference type="PANTHER" id="PTHR37310:SF1">
    <property type="entry name" value="CYTOPLASMIC PROTEIN"/>
    <property type="match status" value="1"/>
</dbReference>
<dbReference type="AlphaFoldDB" id="A0A2V4YDM4"/>